<reference evidence="1 2" key="1">
    <citation type="journal article" date="2014" name="Int. J. Syst. Evol. Microbiol.">
        <title>Complete genome sequence of Corynebacterium casei LMG S-19264T (=DSM 44701T), isolated from a smear-ripened cheese.</title>
        <authorList>
            <consortium name="US DOE Joint Genome Institute (JGI-PGF)"/>
            <person name="Walter F."/>
            <person name="Albersmeier A."/>
            <person name="Kalinowski J."/>
            <person name="Ruckert C."/>
        </authorList>
    </citation>
    <scope>NUCLEOTIDE SEQUENCE [LARGE SCALE GENOMIC DNA]</scope>
    <source>
        <strain evidence="1 2">NBRC 112289</strain>
    </source>
</reference>
<dbReference type="RefSeq" id="WP_284233646.1">
    <property type="nucleotide sequence ID" value="NZ_BSUL01000001.1"/>
</dbReference>
<accession>A0AA37UM71</accession>
<gene>
    <name evidence="1" type="ORF">GCM10025874_27390</name>
</gene>
<proteinExistence type="predicted"/>
<comment type="caution">
    <text evidence="1">The sequence shown here is derived from an EMBL/GenBank/DDBJ whole genome shotgun (WGS) entry which is preliminary data.</text>
</comment>
<evidence type="ECO:0000313" key="2">
    <source>
        <dbReference type="Proteomes" id="UP001157160"/>
    </source>
</evidence>
<evidence type="ECO:0000313" key="1">
    <source>
        <dbReference type="EMBL" id="GMA29486.1"/>
    </source>
</evidence>
<sequence length="89" mass="9747">MREPAETTVLGFHRDVVREGMLAAIELRGGDVAPVLEALEDLGLLDAARHLRAVVAELERQDPENRPVIDIAAEDGYLLDEATITDADR</sequence>
<dbReference type="EMBL" id="BSUL01000001">
    <property type="protein sequence ID" value="GMA29486.1"/>
    <property type="molecule type" value="Genomic_DNA"/>
</dbReference>
<dbReference type="AlphaFoldDB" id="A0AA37UM71"/>
<dbReference type="Proteomes" id="UP001157160">
    <property type="component" value="Unassembled WGS sequence"/>
</dbReference>
<organism evidence="1 2">
    <name type="scientific">Arenivirga flava</name>
    <dbReference type="NCBI Taxonomy" id="1930060"/>
    <lineage>
        <taxon>Bacteria</taxon>
        <taxon>Bacillati</taxon>
        <taxon>Actinomycetota</taxon>
        <taxon>Actinomycetes</taxon>
        <taxon>Micrococcales</taxon>
        <taxon>Microbacteriaceae</taxon>
        <taxon>Arenivirga</taxon>
    </lineage>
</organism>
<keyword evidence="2" id="KW-1185">Reference proteome</keyword>
<protein>
    <submittedName>
        <fullName evidence="1">Uncharacterized protein</fullName>
    </submittedName>
</protein>
<name>A0AA37UM71_9MICO</name>